<protein>
    <submittedName>
        <fullName evidence="1">Uncharacterized protein</fullName>
    </submittedName>
</protein>
<keyword evidence="2" id="KW-1185">Reference proteome</keyword>
<proteinExistence type="predicted"/>
<gene>
    <name evidence="1" type="ORF">E0E04_04805</name>
</gene>
<organism evidence="1 2">
    <name type="scientific">Streptococcus vicugnae</name>
    <dbReference type="NCBI Taxonomy" id="2740579"/>
    <lineage>
        <taxon>Bacteria</taxon>
        <taxon>Bacillati</taxon>
        <taxon>Bacillota</taxon>
        <taxon>Bacilli</taxon>
        <taxon>Lactobacillales</taxon>
        <taxon>Streptococcaceae</taxon>
        <taxon>Streptococcus</taxon>
    </lineage>
</organism>
<evidence type="ECO:0000313" key="1">
    <source>
        <dbReference type="EMBL" id="TDE73029.1"/>
    </source>
</evidence>
<name>A0A4R5G5N6_9STRE</name>
<reference evidence="1 2" key="1">
    <citation type="submission" date="2019-03" db="EMBL/GenBank/DDBJ databases">
        <authorList>
            <person name="Fan P."/>
        </authorList>
    </citation>
    <scope>NUCLEOTIDE SEQUENCE [LARGE SCALE GENOMIC DNA]</scope>
    <source>
        <strain evidence="1 2">KCJ4950</strain>
    </source>
</reference>
<comment type="caution">
    <text evidence="1">The sequence shown here is derived from an EMBL/GenBank/DDBJ whole genome shotgun (WGS) entry which is preliminary data.</text>
</comment>
<dbReference type="Proteomes" id="UP000295231">
    <property type="component" value="Unassembled WGS sequence"/>
</dbReference>
<dbReference type="AlphaFoldDB" id="A0A4R5G5N6"/>
<dbReference type="EMBL" id="SJWY01000086">
    <property type="protein sequence ID" value="TDE73029.1"/>
    <property type="molecule type" value="Genomic_DNA"/>
</dbReference>
<evidence type="ECO:0000313" key="2">
    <source>
        <dbReference type="Proteomes" id="UP000295231"/>
    </source>
</evidence>
<sequence length="60" mass="6879">MTSEKLAPVKKLPSQAIRKFCFQFTSLLMIVHLLFKKTSIAIITHSNSIERILIRKAFSC</sequence>
<accession>A0A4R5G5N6</accession>